<accession>A0A5B7JA76</accession>
<comment type="caution">
    <text evidence="2">The sequence shown here is derived from an EMBL/GenBank/DDBJ whole genome shotgun (WGS) entry which is preliminary data.</text>
</comment>
<dbReference type="EMBL" id="VSRR010082326">
    <property type="protein sequence ID" value="MPC89828.1"/>
    <property type="molecule type" value="Genomic_DNA"/>
</dbReference>
<keyword evidence="3" id="KW-1185">Reference proteome</keyword>
<reference evidence="2 3" key="1">
    <citation type="submission" date="2019-05" db="EMBL/GenBank/DDBJ databases">
        <title>Another draft genome of Portunus trituberculatus and its Hox gene families provides insights of decapod evolution.</title>
        <authorList>
            <person name="Jeong J.-H."/>
            <person name="Song I."/>
            <person name="Kim S."/>
            <person name="Choi T."/>
            <person name="Kim D."/>
            <person name="Ryu S."/>
            <person name="Kim W."/>
        </authorList>
    </citation>
    <scope>NUCLEOTIDE SEQUENCE [LARGE SCALE GENOMIC DNA]</scope>
    <source>
        <tissue evidence="2">Muscle</tissue>
    </source>
</reference>
<gene>
    <name evidence="2" type="ORF">E2C01_084788</name>
</gene>
<evidence type="ECO:0000256" key="1">
    <source>
        <dbReference type="SAM" id="MobiDB-lite"/>
    </source>
</evidence>
<feature type="region of interest" description="Disordered" evidence="1">
    <location>
        <begin position="1"/>
        <end position="29"/>
    </location>
</feature>
<dbReference type="Proteomes" id="UP000324222">
    <property type="component" value="Unassembled WGS sequence"/>
</dbReference>
<name>A0A5B7JA76_PORTR</name>
<organism evidence="2 3">
    <name type="scientific">Portunus trituberculatus</name>
    <name type="common">Swimming crab</name>
    <name type="synonym">Neptunus trituberculatus</name>
    <dbReference type="NCBI Taxonomy" id="210409"/>
    <lineage>
        <taxon>Eukaryota</taxon>
        <taxon>Metazoa</taxon>
        <taxon>Ecdysozoa</taxon>
        <taxon>Arthropoda</taxon>
        <taxon>Crustacea</taxon>
        <taxon>Multicrustacea</taxon>
        <taxon>Malacostraca</taxon>
        <taxon>Eumalacostraca</taxon>
        <taxon>Eucarida</taxon>
        <taxon>Decapoda</taxon>
        <taxon>Pleocyemata</taxon>
        <taxon>Brachyura</taxon>
        <taxon>Eubrachyura</taxon>
        <taxon>Portunoidea</taxon>
        <taxon>Portunidae</taxon>
        <taxon>Portuninae</taxon>
        <taxon>Portunus</taxon>
    </lineage>
</organism>
<protein>
    <submittedName>
        <fullName evidence="2">Uncharacterized protein</fullName>
    </submittedName>
</protein>
<sequence>MCPNTEGVRALKSRIRKRGPALPSSEGPCLGRASVNTGAVIPVWVRGEARRGEGKNGSC</sequence>
<proteinExistence type="predicted"/>
<evidence type="ECO:0000313" key="2">
    <source>
        <dbReference type="EMBL" id="MPC89828.1"/>
    </source>
</evidence>
<evidence type="ECO:0000313" key="3">
    <source>
        <dbReference type="Proteomes" id="UP000324222"/>
    </source>
</evidence>
<dbReference type="AlphaFoldDB" id="A0A5B7JA76"/>